<comment type="similarity">
    <text evidence="1">Belongs to the DNase II family.</text>
</comment>
<evidence type="ECO:0000256" key="2">
    <source>
        <dbReference type="ARBA" id="ARBA00022801"/>
    </source>
</evidence>
<dbReference type="GO" id="GO:0004531">
    <property type="term" value="F:deoxyribonuclease II activity"/>
    <property type="evidence" value="ECO:0007669"/>
    <property type="project" value="InterPro"/>
</dbReference>
<protein>
    <submittedName>
        <fullName evidence="3">Uncharacterized protein</fullName>
    </submittedName>
</protein>
<dbReference type="InParanoid" id="A0A151ZDG9"/>
<name>A0A151ZDG9_TIELA</name>
<accession>A0A151ZDG9</accession>
<reference evidence="3 4" key="1">
    <citation type="submission" date="2015-12" db="EMBL/GenBank/DDBJ databases">
        <title>Dictyostelia acquired genes for synthesis and detection of signals that induce cell-type specialization by lateral gene transfer from prokaryotes.</title>
        <authorList>
            <person name="Gloeckner G."/>
            <person name="Schaap P."/>
        </authorList>
    </citation>
    <scope>NUCLEOTIDE SEQUENCE [LARGE SCALE GENOMIC DNA]</scope>
    <source>
        <strain evidence="3 4">TK</strain>
    </source>
</reference>
<dbReference type="AlphaFoldDB" id="A0A151ZDG9"/>
<dbReference type="Pfam" id="PF03265">
    <property type="entry name" value="DNase_II"/>
    <property type="match status" value="2"/>
</dbReference>
<keyword evidence="4" id="KW-1185">Reference proteome</keyword>
<keyword evidence="2" id="KW-0378">Hydrolase</keyword>
<dbReference type="PANTHER" id="PTHR10858">
    <property type="entry name" value="DEOXYRIBONUCLEASE II"/>
    <property type="match status" value="1"/>
</dbReference>
<dbReference type="Proteomes" id="UP000076078">
    <property type="component" value="Unassembled WGS sequence"/>
</dbReference>
<evidence type="ECO:0000256" key="1">
    <source>
        <dbReference type="ARBA" id="ARBA00007527"/>
    </source>
</evidence>
<evidence type="ECO:0000313" key="4">
    <source>
        <dbReference type="Proteomes" id="UP000076078"/>
    </source>
</evidence>
<organism evidence="3 4">
    <name type="scientific">Tieghemostelium lacteum</name>
    <name type="common">Slime mold</name>
    <name type="synonym">Dictyostelium lacteum</name>
    <dbReference type="NCBI Taxonomy" id="361077"/>
    <lineage>
        <taxon>Eukaryota</taxon>
        <taxon>Amoebozoa</taxon>
        <taxon>Evosea</taxon>
        <taxon>Eumycetozoa</taxon>
        <taxon>Dictyostelia</taxon>
        <taxon>Dictyosteliales</taxon>
        <taxon>Raperosteliaceae</taxon>
        <taxon>Tieghemostelium</taxon>
    </lineage>
</organism>
<dbReference type="EMBL" id="LODT01000032">
    <property type="protein sequence ID" value="KYQ91950.1"/>
    <property type="molecule type" value="Genomic_DNA"/>
</dbReference>
<sequence>MKFNLLNIKIIYLLSQILIYIVICQNCFDPFENDIKHDWSFYLSTRADDSTKKVHYFHSDSTEVKIVEATIEFYKDILNKIVEDVDYQIYTFSDEGNGVKAHHKSVVALKKDGTGIFISHSFSSLHRHFEPDVSMASNAIKLVQSQHMFCMSIKSKEDLETLKQIFEIIKPNFKKVRTDKEKSPAQFITTFNTNPNIDCLEEKEKRSWPKPPIPPEWNLLKNTKHLLDPALRDPKCLIESKIGIFNFFAVPLMQTQFQVMKAGGMASVEYFGVDAWWMIARRLQEKFLVTTHKDKELDYGSIYHEDVYLINFIWKYSDEVDSTHEKLAISYKDGSTTICIGDGNRHYTQYKRAGLYFCFDNVILHKHLKSRAKLFLKEEYLILDKTTDELYLDFLKGKTEDNKLSLQESKRKFFFKVDSSAKVVNEKKREIDTEEEVSSGEEEKVKKKFKTKPPVNMVKITKEVEDAIALFEKDGTLNDLMEKYQSSASKTKLLFNEKTNVSPKRFLCHLTQGCSKTFQSNRNSDLIKHMKCEGCGLFASAPLEYFYGNGKLDIKTANEKTKYILVYMHLHKKNKDKVK</sequence>
<dbReference type="InterPro" id="IPR004947">
    <property type="entry name" value="DNase_II"/>
</dbReference>
<gene>
    <name evidence="3" type="ORF">DLAC_07191</name>
</gene>
<comment type="caution">
    <text evidence="3">The sequence shown here is derived from an EMBL/GenBank/DDBJ whole genome shotgun (WGS) entry which is preliminary data.</text>
</comment>
<evidence type="ECO:0000313" key="3">
    <source>
        <dbReference type="EMBL" id="KYQ91950.1"/>
    </source>
</evidence>
<dbReference type="PANTHER" id="PTHR10858:SF23">
    <property type="entry name" value="DEOXYRIBONUCLEASE II"/>
    <property type="match status" value="1"/>
</dbReference>
<proteinExistence type="inferred from homology"/>